<dbReference type="InterPro" id="IPR050345">
    <property type="entry name" value="Aliph_Amidase/BUP"/>
</dbReference>
<dbReference type="InterPro" id="IPR036526">
    <property type="entry name" value="C-N_Hydrolase_sf"/>
</dbReference>
<evidence type="ECO:0000256" key="2">
    <source>
        <dbReference type="SAM" id="MobiDB-lite"/>
    </source>
</evidence>
<feature type="domain" description="CN hydrolase" evidence="3">
    <location>
        <begin position="25"/>
        <end position="347"/>
    </location>
</feature>
<name>A0A316VHV7_9BASI</name>
<protein>
    <submittedName>
        <fullName evidence="4">Carbon-nitrogen hydrolase</fullName>
    </submittedName>
</protein>
<dbReference type="EMBL" id="KZ819602">
    <property type="protein sequence ID" value="PWN36618.1"/>
    <property type="molecule type" value="Genomic_DNA"/>
</dbReference>
<proteinExistence type="predicted"/>
<dbReference type="AlphaFoldDB" id="A0A316VHV7"/>
<dbReference type="PROSITE" id="PS50263">
    <property type="entry name" value="CN_HYDROLASE"/>
    <property type="match status" value="1"/>
</dbReference>
<organism evidence="4 5">
    <name type="scientific">Meira miltonrushii</name>
    <dbReference type="NCBI Taxonomy" id="1280837"/>
    <lineage>
        <taxon>Eukaryota</taxon>
        <taxon>Fungi</taxon>
        <taxon>Dikarya</taxon>
        <taxon>Basidiomycota</taxon>
        <taxon>Ustilaginomycotina</taxon>
        <taxon>Exobasidiomycetes</taxon>
        <taxon>Exobasidiales</taxon>
        <taxon>Brachybasidiaceae</taxon>
        <taxon>Meira</taxon>
    </lineage>
</organism>
<reference evidence="4 5" key="1">
    <citation type="journal article" date="2018" name="Mol. Biol. Evol.">
        <title>Broad Genomic Sampling Reveals a Smut Pathogenic Ancestry of the Fungal Clade Ustilaginomycotina.</title>
        <authorList>
            <person name="Kijpornyongpan T."/>
            <person name="Mondo S.J."/>
            <person name="Barry K."/>
            <person name="Sandor L."/>
            <person name="Lee J."/>
            <person name="Lipzen A."/>
            <person name="Pangilinan J."/>
            <person name="LaButti K."/>
            <person name="Hainaut M."/>
            <person name="Henrissat B."/>
            <person name="Grigoriev I.V."/>
            <person name="Spatafora J.W."/>
            <person name="Aime M.C."/>
        </authorList>
    </citation>
    <scope>NUCLEOTIDE SEQUENCE [LARGE SCALE GENOMIC DNA]</scope>
    <source>
        <strain evidence="4 5">MCA 3882</strain>
    </source>
</reference>
<dbReference type="STRING" id="1280837.A0A316VHV7"/>
<dbReference type="OrthoDB" id="412018at2759"/>
<dbReference type="GeneID" id="37021997"/>
<dbReference type="PANTHER" id="PTHR43674:SF16">
    <property type="entry name" value="CARBON-NITROGEN FAMILY, PUTATIVE (AFU_ORTHOLOGUE AFUA_5G02350)-RELATED"/>
    <property type="match status" value="1"/>
</dbReference>
<dbReference type="Proteomes" id="UP000245771">
    <property type="component" value="Unassembled WGS sequence"/>
</dbReference>
<sequence>MAIKVQGNFNLPPVSGIQADKQYEYRIACAQVLPSENGVKGEGGLDKLEQYAKEAAKHEADVIVFPEYFLTGATHDSWHAVRDTYAGNSPQSPIDPDDDPEHFLSLIGDIAKKNDIDIVAGTVVELGSHHIPHRNEEPNDDDDENETDKEHDQKLFNTVYYITRSGEIAGRYTKRRLWHPERSVLSPGHELRHEAPRTFEITTRNGKKLSAGIAVCWDLAFPETFREMFDLPPSSHSSKAPLIGPDVVFAPTCWYATDAGKKGLRWNPESEAALLDSICLTRAIENECVLAMTNIAGPPCPPDKDPNSLSEDDAIGVGRTCVCAPFAGCVGRVESGDETLLLAALDLRILQDARDIYRVRHDLRSAWSTEQAKVDSR</sequence>
<dbReference type="Gene3D" id="3.60.110.10">
    <property type="entry name" value="Carbon-nitrogen hydrolase"/>
    <property type="match status" value="1"/>
</dbReference>
<feature type="compositionally biased region" description="Acidic residues" evidence="2">
    <location>
        <begin position="138"/>
        <end position="147"/>
    </location>
</feature>
<accession>A0A316VHV7</accession>
<dbReference type="PANTHER" id="PTHR43674">
    <property type="entry name" value="NITRILASE C965.09-RELATED"/>
    <property type="match status" value="1"/>
</dbReference>
<evidence type="ECO:0000313" key="5">
    <source>
        <dbReference type="Proteomes" id="UP000245771"/>
    </source>
</evidence>
<keyword evidence="5" id="KW-1185">Reference proteome</keyword>
<feature type="region of interest" description="Disordered" evidence="2">
    <location>
        <begin position="127"/>
        <end position="150"/>
    </location>
</feature>
<evidence type="ECO:0000313" key="4">
    <source>
        <dbReference type="EMBL" id="PWN36618.1"/>
    </source>
</evidence>
<dbReference type="InParanoid" id="A0A316VHV7"/>
<dbReference type="GO" id="GO:0016811">
    <property type="term" value="F:hydrolase activity, acting on carbon-nitrogen (but not peptide) bonds, in linear amides"/>
    <property type="evidence" value="ECO:0007669"/>
    <property type="project" value="TreeGrafter"/>
</dbReference>
<evidence type="ECO:0000256" key="1">
    <source>
        <dbReference type="ARBA" id="ARBA00022801"/>
    </source>
</evidence>
<dbReference type="RefSeq" id="XP_025356920.1">
    <property type="nucleotide sequence ID" value="XM_025500216.1"/>
</dbReference>
<evidence type="ECO:0000259" key="3">
    <source>
        <dbReference type="PROSITE" id="PS50263"/>
    </source>
</evidence>
<gene>
    <name evidence="4" type="ORF">FA14DRAFT_169600</name>
</gene>
<dbReference type="InterPro" id="IPR003010">
    <property type="entry name" value="C-N_Hydrolase"/>
</dbReference>
<keyword evidence="1 4" id="KW-0378">Hydrolase</keyword>
<dbReference type="SUPFAM" id="SSF56317">
    <property type="entry name" value="Carbon-nitrogen hydrolase"/>
    <property type="match status" value="1"/>
</dbReference>
<dbReference type="CDD" id="cd07197">
    <property type="entry name" value="nitrilase"/>
    <property type="match status" value="1"/>
</dbReference>
<dbReference type="Pfam" id="PF00795">
    <property type="entry name" value="CN_hydrolase"/>
    <property type="match status" value="1"/>
</dbReference>